<feature type="transmembrane region" description="Helical" evidence="1">
    <location>
        <begin position="6"/>
        <end position="28"/>
    </location>
</feature>
<dbReference type="SUPFAM" id="SSF57938">
    <property type="entry name" value="DnaJ/Hsp40 cysteine-rich domain"/>
    <property type="match status" value="1"/>
</dbReference>
<evidence type="ECO:0000313" key="2">
    <source>
        <dbReference type="EMBL" id="SER01791.1"/>
    </source>
</evidence>
<dbReference type="InterPro" id="IPR036410">
    <property type="entry name" value="HSP_DnaJ_Cys-rich_dom_sf"/>
</dbReference>
<gene>
    <name evidence="2" type="ORF">SAMN05444359_12187</name>
</gene>
<dbReference type="EMBL" id="FOFB01000021">
    <property type="protein sequence ID" value="SER01791.1"/>
    <property type="molecule type" value="Genomic_DNA"/>
</dbReference>
<dbReference type="Proteomes" id="UP000199021">
    <property type="component" value="Unassembled WGS sequence"/>
</dbReference>
<keyword evidence="1" id="KW-0812">Transmembrane</keyword>
<reference evidence="3" key="1">
    <citation type="submission" date="2016-10" db="EMBL/GenBank/DDBJ databases">
        <authorList>
            <person name="Varghese N."/>
            <person name="Submissions S."/>
        </authorList>
    </citation>
    <scope>NUCLEOTIDE SEQUENCE [LARGE SCALE GENOMIC DNA]</scope>
    <source>
        <strain evidence="3">DSM 24740</strain>
    </source>
</reference>
<sequence>MPTNLLMLRIIIVFLFLGGLLFLGKLVVNSLNTKKCNNCKGKGYWIGTRGDRNNCKVCDGTGQLKD</sequence>
<dbReference type="AlphaFoldDB" id="A0A1H9KRJ9"/>
<protein>
    <submittedName>
        <fullName evidence="2">Uncharacterized protein</fullName>
    </submittedName>
</protein>
<evidence type="ECO:0000313" key="3">
    <source>
        <dbReference type="Proteomes" id="UP000199021"/>
    </source>
</evidence>
<evidence type="ECO:0000256" key="1">
    <source>
        <dbReference type="SAM" id="Phobius"/>
    </source>
</evidence>
<dbReference type="InParanoid" id="A0A1H9KRJ9"/>
<proteinExistence type="predicted"/>
<dbReference type="Gene3D" id="6.20.20.10">
    <property type="match status" value="1"/>
</dbReference>
<name>A0A1H9KRJ9_9BACT</name>
<accession>A0A1H9KRJ9</accession>
<keyword evidence="1" id="KW-1133">Transmembrane helix</keyword>
<keyword evidence="1" id="KW-0472">Membrane</keyword>
<keyword evidence="3" id="KW-1185">Reference proteome</keyword>
<organism evidence="2 3">
    <name type="scientific">Neolewinella agarilytica</name>
    <dbReference type="NCBI Taxonomy" id="478744"/>
    <lineage>
        <taxon>Bacteria</taxon>
        <taxon>Pseudomonadati</taxon>
        <taxon>Bacteroidota</taxon>
        <taxon>Saprospiria</taxon>
        <taxon>Saprospirales</taxon>
        <taxon>Lewinellaceae</taxon>
        <taxon>Neolewinella</taxon>
    </lineage>
</organism>